<dbReference type="EMBL" id="PGCI01000363">
    <property type="protein sequence ID" value="PLW28486.1"/>
    <property type="molecule type" value="Genomic_DNA"/>
</dbReference>
<protein>
    <submittedName>
        <fullName evidence="2">Uncharacterized protein</fullName>
    </submittedName>
</protein>
<accession>A0A2N5TSL7</accession>
<evidence type="ECO:0000313" key="2">
    <source>
        <dbReference type="EMBL" id="PLW28486.1"/>
    </source>
</evidence>
<organism evidence="2 3">
    <name type="scientific">Puccinia coronata f. sp. avenae</name>
    <dbReference type="NCBI Taxonomy" id="200324"/>
    <lineage>
        <taxon>Eukaryota</taxon>
        <taxon>Fungi</taxon>
        <taxon>Dikarya</taxon>
        <taxon>Basidiomycota</taxon>
        <taxon>Pucciniomycotina</taxon>
        <taxon>Pucciniomycetes</taxon>
        <taxon>Pucciniales</taxon>
        <taxon>Pucciniaceae</taxon>
        <taxon>Puccinia</taxon>
    </lineage>
</organism>
<dbReference type="AlphaFoldDB" id="A0A2N5TSL7"/>
<evidence type="ECO:0000313" key="3">
    <source>
        <dbReference type="Proteomes" id="UP000235392"/>
    </source>
</evidence>
<sequence length="161" mass="17507">MPAGAANVNLSYSTPETCGTGETQAGGARLPSMNTSQIFDYLPPIHEADRLTGYGNVSTNYLPPTTNYGARTMQDIQSMDTPCTSGPPPPFISDLNNHLGSTSAICNHGHGPLARLNPFPRLSPLPRLYLKQKSTLRDLWSFTGIVHPSTHLESARRREET</sequence>
<feature type="region of interest" description="Disordered" evidence="1">
    <location>
        <begin position="1"/>
        <end position="31"/>
    </location>
</feature>
<comment type="caution">
    <text evidence="2">The sequence shown here is derived from an EMBL/GenBank/DDBJ whole genome shotgun (WGS) entry which is preliminary data.</text>
</comment>
<reference evidence="2 3" key="1">
    <citation type="submission" date="2017-11" db="EMBL/GenBank/DDBJ databases">
        <title>De novo assembly and phasing of dikaryotic genomes from two isolates of Puccinia coronata f. sp. avenae, the causal agent of oat crown rust.</title>
        <authorList>
            <person name="Miller M.E."/>
            <person name="Zhang Y."/>
            <person name="Omidvar V."/>
            <person name="Sperschneider J."/>
            <person name="Schwessinger B."/>
            <person name="Raley C."/>
            <person name="Palmer J.M."/>
            <person name="Garnica D."/>
            <person name="Upadhyaya N."/>
            <person name="Rathjen J."/>
            <person name="Taylor J.M."/>
            <person name="Park R.F."/>
            <person name="Dodds P.N."/>
            <person name="Hirsch C.D."/>
            <person name="Kianian S.F."/>
            <person name="Figueroa M."/>
        </authorList>
    </citation>
    <scope>NUCLEOTIDE SEQUENCE [LARGE SCALE GENOMIC DNA]</scope>
    <source>
        <strain evidence="2">12SD80</strain>
    </source>
</reference>
<evidence type="ECO:0000256" key="1">
    <source>
        <dbReference type="SAM" id="MobiDB-lite"/>
    </source>
</evidence>
<name>A0A2N5TSL7_9BASI</name>
<dbReference type="Proteomes" id="UP000235392">
    <property type="component" value="Unassembled WGS sequence"/>
</dbReference>
<feature type="compositionally biased region" description="Polar residues" evidence="1">
    <location>
        <begin position="8"/>
        <end position="23"/>
    </location>
</feature>
<proteinExistence type="predicted"/>
<gene>
    <name evidence="2" type="ORF">PCASD_17467</name>
</gene>